<dbReference type="EMBL" id="JAAAMJ010000012">
    <property type="protein sequence ID" value="NDV87985.1"/>
    <property type="molecule type" value="Genomic_DNA"/>
</dbReference>
<evidence type="ECO:0000259" key="5">
    <source>
        <dbReference type="Pfam" id="PF01555"/>
    </source>
</evidence>
<proteinExistence type="inferred from homology"/>
<dbReference type="Pfam" id="PF01555">
    <property type="entry name" value="N6_N4_Mtase"/>
    <property type="match status" value="1"/>
</dbReference>
<evidence type="ECO:0000256" key="3">
    <source>
        <dbReference type="ARBA" id="ARBA00047942"/>
    </source>
</evidence>
<dbReference type="Proteomes" id="UP000476332">
    <property type="component" value="Unassembled WGS sequence"/>
</dbReference>
<gene>
    <name evidence="6" type="ORF">GTW51_14870</name>
</gene>
<dbReference type="GO" id="GO:0009007">
    <property type="term" value="F:site-specific DNA-methyltransferase (adenine-specific) activity"/>
    <property type="evidence" value="ECO:0007669"/>
    <property type="project" value="UniProtKB-EC"/>
</dbReference>
<comment type="similarity">
    <text evidence="4">Belongs to the N(4)/N(6)-methyltransferase family.</text>
</comment>
<dbReference type="PRINTS" id="PR00508">
    <property type="entry name" value="S21N4MTFRASE"/>
</dbReference>
<dbReference type="InterPro" id="IPR002941">
    <property type="entry name" value="DNA_methylase_N4/N6"/>
</dbReference>
<comment type="caution">
    <text evidence="6">The sequence shown here is derived from an EMBL/GenBank/DDBJ whole genome shotgun (WGS) entry which is preliminary data.</text>
</comment>
<accession>A0A6L9MJQ7</accession>
<dbReference type="GO" id="GO:0003677">
    <property type="term" value="F:DNA binding"/>
    <property type="evidence" value="ECO:0007669"/>
    <property type="project" value="InterPro"/>
</dbReference>
<dbReference type="InterPro" id="IPR029063">
    <property type="entry name" value="SAM-dependent_MTases_sf"/>
</dbReference>
<dbReference type="InterPro" id="IPR036086">
    <property type="entry name" value="ParB/Sulfiredoxin_sf"/>
</dbReference>
<dbReference type="InterPro" id="IPR001091">
    <property type="entry name" value="RM_Methyltransferase"/>
</dbReference>
<evidence type="ECO:0000256" key="1">
    <source>
        <dbReference type="ARBA" id="ARBA00022603"/>
    </source>
</evidence>
<dbReference type="GO" id="GO:0032259">
    <property type="term" value="P:methylation"/>
    <property type="evidence" value="ECO:0007669"/>
    <property type="project" value="UniProtKB-KW"/>
</dbReference>
<sequence>MLEQLVPYERNARKHSAAQVEKIVASIREFGFTNPLLVDVAAGNGIVAGHGRRMAVKKLLAKGETIRTPGGRALPKGMVPFIDCSGWSDAQRRAYIIADNRLAEDATWDEELLASELASLAKDGGLDMALTGFDMGELDKILGRLQRGGAADGEDDVPEVPVVPISRPGDLWLMGPHRLICGDSTSAASVSRLLNGVVPLLMVTDPPYGVKYDPKWHTEAGYGSKGQANGVVQNDDRADWREAWALFPGDVAYIWHGALHAGVVQASLEASGFAVRSQIIWVKQRPVFSRGHYHWQHEPAFYAERTGEGDAGAEIVHDHELGAYVVRVGRTGHWNGDRRQSTVWQIDHMKNDTGHGTQKPVECMRRPILNNSSPGQVVYDPFLGSGTTLIAAETEGRACYGSELWPAYADVIVRRWQEFTGLEATLDGDGRTFAAIVAERTAAAEAA</sequence>
<organism evidence="6 7">
    <name type="scientific">Aurantimonas aggregata</name>
    <dbReference type="NCBI Taxonomy" id="2047720"/>
    <lineage>
        <taxon>Bacteria</taxon>
        <taxon>Pseudomonadati</taxon>
        <taxon>Pseudomonadota</taxon>
        <taxon>Alphaproteobacteria</taxon>
        <taxon>Hyphomicrobiales</taxon>
        <taxon>Aurantimonadaceae</taxon>
        <taxon>Aurantimonas</taxon>
    </lineage>
</organism>
<feature type="domain" description="DNA methylase N-4/N-6" evidence="5">
    <location>
        <begin position="201"/>
        <end position="412"/>
    </location>
</feature>
<evidence type="ECO:0000313" key="7">
    <source>
        <dbReference type="Proteomes" id="UP000476332"/>
    </source>
</evidence>
<keyword evidence="2" id="KW-0808">Transferase</keyword>
<dbReference type="SUPFAM" id="SSF53335">
    <property type="entry name" value="S-adenosyl-L-methionine-dependent methyltransferases"/>
    <property type="match status" value="1"/>
</dbReference>
<protein>
    <recommendedName>
        <fullName evidence="4">Methyltransferase</fullName>
        <ecNumber evidence="4">2.1.1.-</ecNumber>
    </recommendedName>
</protein>
<name>A0A6L9MJQ7_9HYPH</name>
<dbReference type="PIRSF" id="PIRSF036758">
    <property type="entry name" value="Aden_M_ParB"/>
    <property type="match status" value="1"/>
</dbReference>
<dbReference type="Gene3D" id="3.40.50.150">
    <property type="entry name" value="Vaccinia Virus protein VP39"/>
    <property type="match status" value="1"/>
</dbReference>
<evidence type="ECO:0000313" key="6">
    <source>
        <dbReference type="EMBL" id="NDV87985.1"/>
    </source>
</evidence>
<dbReference type="AlphaFoldDB" id="A0A6L9MJQ7"/>
<evidence type="ECO:0000256" key="2">
    <source>
        <dbReference type="ARBA" id="ARBA00022679"/>
    </source>
</evidence>
<dbReference type="CDD" id="cd16403">
    <property type="entry name" value="ParB_N_like_MT"/>
    <property type="match status" value="1"/>
</dbReference>
<evidence type="ECO:0000256" key="4">
    <source>
        <dbReference type="RuleBase" id="RU362026"/>
    </source>
</evidence>
<keyword evidence="7" id="KW-1185">Reference proteome</keyword>
<dbReference type="InterPro" id="IPR015840">
    <property type="entry name" value="DNA_MeTrfase_ParB"/>
</dbReference>
<dbReference type="Gene3D" id="3.90.1530.10">
    <property type="entry name" value="Conserved hypothetical protein from pyrococcus furiosus pfu- 392566-001, ParB domain"/>
    <property type="match status" value="1"/>
</dbReference>
<comment type="catalytic activity">
    <reaction evidence="3">
        <text>a 2'-deoxyadenosine in DNA + S-adenosyl-L-methionine = an N(6)-methyl-2'-deoxyadenosine in DNA + S-adenosyl-L-homocysteine + H(+)</text>
        <dbReference type="Rhea" id="RHEA:15197"/>
        <dbReference type="Rhea" id="RHEA-COMP:12418"/>
        <dbReference type="Rhea" id="RHEA-COMP:12419"/>
        <dbReference type="ChEBI" id="CHEBI:15378"/>
        <dbReference type="ChEBI" id="CHEBI:57856"/>
        <dbReference type="ChEBI" id="CHEBI:59789"/>
        <dbReference type="ChEBI" id="CHEBI:90615"/>
        <dbReference type="ChEBI" id="CHEBI:90616"/>
        <dbReference type="EC" id="2.1.1.72"/>
    </reaction>
</comment>
<keyword evidence="1" id="KW-0489">Methyltransferase</keyword>
<dbReference type="SUPFAM" id="SSF110849">
    <property type="entry name" value="ParB/Sulfiredoxin"/>
    <property type="match status" value="1"/>
</dbReference>
<dbReference type="EC" id="2.1.1.-" evidence="4"/>
<reference evidence="6 7" key="1">
    <citation type="submission" date="2020-01" db="EMBL/GenBank/DDBJ databases">
        <title>Genomes of bacteria type strains.</title>
        <authorList>
            <person name="Chen J."/>
            <person name="Zhu S."/>
            <person name="Chen J."/>
        </authorList>
    </citation>
    <scope>NUCLEOTIDE SEQUENCE [LARGE SCALE GENOMIC DNA]</scope>
    <source>
        <strain evidence="6 7">KCTC 52919</strain>
    </source>
</reference>
<dbReference type="GO" id="GO:0008170">
    <property type="term" value="F:N-methyltransferase activity"/>
    <property type="evidence" value="ECO:0007669"/>
    <property type="project" value="InterPro"/>
</dbReference>